<dbReference type="EMBL" id="PUHZ01000020">
    <property type="protein sequence ID" value="PQO44355.1"/>
    <property type="molecule type" value="Genomic_DNA"/>
</dbReference>
<protein>
    <submittedName>
        <fullName evidence="1">Uncharacterized protein</fullName>
    </submittedName>
</protein>
<comment type="caution">
    <text evidence="1">The sequence shown here is derived from an EMBL/GenBank/DDBJ whole genome shotgun (WGS) entry which is preliminary data.</text>
</comment>
<dbReference type="OrthoDB" id="9182124at2"/>
<dbReference type="Proteomes" id="UP000237819">
    <property type="component" value="Unassembled WGS sequence"/>
</dbReference>
<accession>A0A2S8GIS9</accession>
<gene>
    <name evidence="1" type="ORF">C5Y93_20565</name>
</gene>
<sequence length="72" mass="7969">MAGQDVRLRAISSAFYGLASNQQLEFALTADLLPIDINFDNYFEAYLIGVDYAVTADEVVVIDYRAKYGVAI</sequence>
<name>A0A2S8GIS9_9BACT</name>
<dbReference type="AlphaFoldDB" id="A0A2S8GIS9"/>
<organism evidence="1 2">
    <name type="scientific">Blastopirellula marina</name>
    <dbReference type="NCBI Taxonomy" id="124"/>
    <lineage>
        <taxon>Bacteria</taxon>
        <taxon>Pseudomonadati</taxon>
        <taxon>Planctomycetota</taxon>
        <taxon>Planctomycetia</taxon>
        <taxon>Pirellulales</taxon>
        <taxon>Pirellulaceae</taxon>
        <taxon>Blastopirellula</taxon>
    </lineage>
</organism>
<proteinExistence type="predicted"/>
<reference evidence="1 2" key="1">
    <citation type="submission" date="2018-02" db="EMBL/GenBank/DDBJ databases">
        <title>Comparative genomes isolates from brazilian mangrove.</title>
        <authorList>
            <person name="Araujo J.E."/>
            <person name="Taketani R.G."/>
            <person name="Silva M.C.P."/>
            <person name="Loureco M.V."/>
            <person name="Andreote F.D."/>
        </authorList>
    </citation>
    <scope>NUCLEOTIDE SEQUENCE [LARGE SCALE GENOMIC DNA]</scope>
    <source>
        <strain evidence="1 2">Nap-Phe MGV</strain>
    </source>
</reference>
<dbReference type="RefSeq" id="WP_105337324.1">
    <property type="nucleotide sequence ID" value="NZ_PUHZ01000020.1"/>
</dbReference>
<evidence type="ECO:0000313" key="1">
    <source>
        <dbReference type="EMBL" id="PQO44355.1"/>
    </source>
</evidence>
<evidence type="ECO:0000313" key="2">
    <source>
        <dbReference type="Proteomes" id="UP000237819"/>
    </source>
</evidence>